<sequence length="284" mass="30571">MKRKMLLSMIMLVALSLLLVGCGSSNDKDTAAKDSSDKASSSGDSSTKILVGADTTFPPFETETNGEVTGFDIDMIKAIAKEEGLEVETKTMPFDGLIPSLTTNSIDAAVAGITIKTSRMESVDFSNAYYKSGLSILVKNDSKIKSVDDLKGHLVATKKATSSVDYLKDHGIKDSDIKQFKNIDEAYQTLETGGVDAVLFDNPVNASFTSEHKDVKVVGGLLTGEYYGIAVSKKKPELLDKINDGLAKIKEDGTYDKLFKKYFGDDTSGVVSDEKSPEDVAVED</sequence>
<name>A0A8J3EJY2_9BACL</name>
<dbReference type="AlphaFoldDB" id="A0A8J3EJY2"/>
<dbReference type="SUPFAM" id="SSF53850">
    <property type="entry name" value="Periplasmic binding protein-like II"/>
    <property type="match status" value="1"/>
</dbReference>
<dbReference type="Proteomes" id="UP000656813">
    <property type="component" value="Unassembled WGS sequence"/>
</dbReference>
<organism evidence="5 6">
    <name type="scientific">Pullulanibacillus pueri</name>
    <dbReference type="NCBI Taxonomy" id="1437324"/>
    <lineage>
        <taxon>Bacteria</taxon>
        <taxon>Bacillati</taxon>
        <taxon>Bacillota</taxon>
        <taxon>Bacilli</taxon>
        <taxon>Bacillales</taxon>
        <taxon>Sporolactobacillaceae</taxon>
        <taxon>Pullulanibacillus</taxon>
    </lineage>
</organism>
<dbReference type="RefSeq" id="WP_204871242.1">
    <property type="nucleotide sequence ID" value="NZ_BMFV01000002.1"/>
</dbReference>
<evidence type="ECO:0000256" key="2">
    <source>
        <dbReference type="SAM" id="SignalP"/>
    </source>
</evidence>
<dbReference type="CDD" id="cd13624">
    <property type="entry name" value="PBP2_Arg_Lys_His"/>
    <property type="match status" value="1"/>
</dbReference>
<evidence type="ECO:0000313" key="5">
    <source>
        <dbReference type="EMBL" id="GGH75645.1"/>
    </source>
</evidence>
<feature type="signal peptide" evidence="2">
    <location>
        <begin position="1"/>
        <end position="27"/>
    </location>
</feature>
<comment type="caution">
    <text evidence="5">The sequence shown here is derived from an EMBL/GenBank/DDBJ whole genome shotgun (WGS) entry which is preliminary data.</text>
</comment>
<accession>A0A8J3EJY2</accession>
<evidence type="ECO:0000259" key="4">
    <source>
        <dbReference type="SMART" id="SM00079"/>
    </source>
</evidence>
<dbReference type="InterPro" id="IPR001320">
    <property type="entry name" value="Iontro_rcpt_C"/>
</dbReference>
<reference evidence="5" key="2">
    <citation type="submission" date="2020-09" db="EMBL/GenBank/DDBJ databases">
        <authorList>
            <person name="Sun Q."/>
            <person name="Zhou Y."/>
        </authorList>
    </citation>
    <scope>NUCLEOTIDE SEQUENCE</scope>
    <source>
        <strain evidence="5">CGMCC 1.12777</strain>
    </source>
</reference>
<dbReference type="GO" id="GO:0015276">
    <property type="term" value="F:ligand-gated monoatomic ion channel activity"/>
    <property type="evidence" value="ECO:0007669"/>
    <property type="project" value="InterPro"/>
</dbReference>
<feature type="domain" description="Ionotropic glutamate receptor C-terminal" evidence="4">
    <location>
        <begin position="48"/>
        <end position="265"/>
    </location>
</feature>
<gene>
    <name evidence="5" type="primary">glnH</name>
    <name evidence="5" type="ORF">GCM10007096_05080</name>
</gene>
<dbReference type="PROSITE" id="PS51257">
    <property type="entry name" value="PROKAR_LIPOPROTEIN"/>
    <property type="match status" value="1"/>
</dbReference>
<dbReference type="PANTHER" id="PTHR35936:SF38">
    <property type="entry name" value="GLUTAMINE-BINDING PERIPLASMIC PROTEIN"/>
    <property type="match status" value="1"/>
</dbReference>
<evidence type="ECO:0000259" key="3">
    <source>
        <dbReference type="SMART" id="SM00062"/>
    </source>
</evidence>
<evidence type="ECO:0000313" key="6">
    <source>
        <dbReference type="Proteomes" id="UP000656813"/>
    </source>
</evidence>
<dbReference type="PANTHER" id="PTHR35936">
    <property type="entry name" value="MEMBRANE-BOUND LYTIC MUREIN TRANSGLYCOSYLASE F"/>
    <property type="match status" value="1"/>
</dbReference>
<evidence type="ECO:0000256" key="1">
    <source>
        <dbReference type="ARBA" id="ARBA00022729"/>
    </source>
</evidence>
<dbReference type="SMART" id="SM00062">
    <property type="entry name" value="PBPb"/>
    <property type="match status" value="1"/>
</dbReference>
<dbReference type="SMART" id="SM00079">
    <property type="entry name" value="PBPe"/>
    <property type="match status" value="1"/>
</dbReference>
<keyword evidence="1 2" id="KW-0732">Signal</keyword>
<feature type="domain" description="Solute-binding protein family 3/N-terminal" evidence="3">
    <location>
        <begin position="48"/>
        <end position="266"/>
    </location>
</feature>
<proteinExistence type="predicted"/>
<dbReference type="Pfam" id="PF00497">
    <property type="entry name" value="SBP_bac_3"/>
    <property type="match status" value="1"/>
</dbReference>
<dbReference type="InterPro" id="IPR001638">
    <property type="entry name" value="Solute-binding_3/MltF_N"/>
</dbReference>
<keyword evidence="6" id="KW-1185">Reference proteome</keyword>
<reference evidence="5" key="1">
    <citation type="journal article" date="2014" name="Int. J. Syst. Evol. Microbiol.">
        <title>Complete genome sequence of Corynebacterium casei LMG S-19264T (=DSM 44701T), isolated from a smear-ripened cheese.</title>
        <authorList>
            <consortium name="US DOE Joint Genome Institute (JGI-PGF)"/>
            <person name="Walter F."/>
            <person name="Albersmeier A."/>
            <person name="Kalinowski J."/>
            <person name="Ruckert C."/>
        </authorList>
    </citation>
    <scope>NUCLEOTIDE SEQUENCE</scope>
    <source>
        <strain evidence="5">CGMCC 1.12777</strain>
    </source>
</reference>
<dbReference type="GO" id="GO:0016020">
    <property type="term" value="C:membrane"/>
    <property type="evidence" value="ECO:0007669"/>
    <property type="project" value="InterPro"/>
</dbReference>
<protein>
    <submittedName>
        <fullName evidence="5">Glutamine-binding periplasmic protein</fullName>
    </submittedName>
</protein>
<dbReference type="EMBL" id="BMFV01000002">
    <property type="protein sequence ID" value="GGH75645.1"/>
    <property type="molecule type" value="Genomic_DNA"/>
</dbReference>
<dbReference type="Gene3D" id="3.40.190.10">
    <property type="entry name" value="Periplasmic binding protein-like II"/>
    <property type="match status" value="2"/>
</dbReference>
<feature type="chain" id="PRO_5038886080" evidence="2">
    <location>
        <begin position="28"/>
        <end position="284"/>
    </location>
</feature>